<feature type="domain" description="ABC transporter" evidence="4">
    <location>
        <begin position="19"/>
        <end position="249"/>
    </location>
</feature>
<keyword evidence="2" id="KW-0547">Nucleotide-binding</keyword>
<reference evidence="6" key="1">
    <citation type="journal article" date="2019" name="Int. J. Syst. Evol. Microbiol.">
        <title>The Global Catalogue of Microorganisms (GCM) 10K type strain sequencing project: providing services to taxonomists for standard genome sequencing and annotation.</title>
        <authorList>
            <consortium name="The Broad Institute Genomics Platform"/>
            <consortium name="The Broad Institute Genome Sequencing Center for Infectious Disease"/>
            <person name="Wu L."/>
            <person name="Ma J."/>
        </authorList>
    </citation>
    <scope>NUCLEOTIDE SEQUENCE [LARGE SCALE GENOMIC DNA]</scope>
    <source>
        <strain evidence="6">JCM 16904</strain>
    </source>
</reference>
<dbReference type="InterPro" id="IPR003593">
    <property type="entry name" value="AAA+_ATPase"/>
</dbReference>
<dbReference type="InterPro" id="IPR027417">
    <property type="entry name" value="P-loop_NTPase"/>
</dbReference>
<dbReference type="InterPro" id="IPR013611">
    <property type="entry name" value="Transp-assoc_OB_typ2"/>
</dbReference>
<evidence type="ECO:0000259" key="4">
    <source>
        <dbReference type="PROSITE" id="PS50893"/>
    </source>
</evidence>
<organism evidence="5 6">
    <name type="scientific">Nonomuraea antimicrobica</name>
    <dbReference type="NCBI Taxonomy" id="561173"/>
    <lineage>
        <taxon>Bacteria</taxon>
        <taxon>Bacillati</taxon>
        <taxon>Actinomycetota</taxon>
        <taxon>Actinomycetes</taxon>
        <taxon>Streptosporangiales</taxon>
        <taxon>Streptosporangiaceae</taxon>
        <taxon>Nonomuraea</taxon>
    </lineage>
</organism>
<dbReference type="InterPro" id="IPR003439">
    <property type="entry name" value="ABC_transporter-like_ATP-bd"/>
</dbReference>
<keyword evidence="1" id="KW-0813">Transport</keyword>
<proteinExistence type="predicted"/>
<sequence>MTSTTEAPAEATAARRGRLRLNGVRKALGGKEVVSSVDLETEPGEFLTLLGPSGCGKTTTLNMVAGHLTADGGVIEVDGRDVTAVPPHRRSMGMVFQSYALFPHMTVADNVAFGLRMRRVPAARRRRQVAEVLEMVGLDGLAERHPRRLSGGQQQRAALARALVIQPDLLLLDEPFSNLDAQLRVRLRDEVAALQRRIGTTTILVTHDQEEALAVSDRIAVMADGVIQQLDRPREIYLRPATDFVARFIGEVNALDGTAQGPAADGYACRVAGRTVAATPAGEPPAEGAAVRLYVRPEVVRVGPGGVGSGGVGPGEVGPGEVGPGEVGAGGEGLRGTVRETRFLGSRIRCVVATPAGEVRAALPFDARVPAQGEEVTCSWRPSDASLTAR</sequence>
<dbReference type="EMBL" id="BAAAZP010000026">
    <property type="protein sequence ID" value="GAA3654175.1"/>
    <property type="molecule type" value="Genomic_DNA"/>
</dbReference>
<keyword evidence="6" id="KW-1185">Reference proteome</keyword>
<dbReference type="Pfam" id="PF00005">
    <property type="entry name" value="ABC_tran"/>
    <property type="match status" value="1"/>
</dbReference>
<dbReference type="PROSITE" id="PS50893">
    <property type="entry name" value="ABC_TRANSPORTER_2"/>
    <property type="match status" value="1"/>
</dbReference>
<dbReference type="SUPFAM" id="SSF52540">
    <property type="entry name" value="P-loop containing nucleoside triphosphate hydrolases"/>
    <property type="match status" value="1"/>
</dbReference>
<dbReference type="SMART" id="SM00382">
    <property type="entry name" value="AAA"/>
    <property type="match status" value="1"/>
</dbReference>
<dbReference type="PANTHER" id="PTHR42781:SF4">
    <property type="entry name" value="SPERMIDINE_PUTRESCINE IMPORT ATP-BINDING PROTEIN POTA"/>
    <property type="match status" value="1"/>
</dbReference>
<dbReference type="SUPFAM" id="SSF50331">
    <property type="entry name" value="MOP-like"/>
    <property type="match status" value="1"/>
</dbReference>
<dbReference type="InterPro" id="IPR050093">
    <property type="entry name" value="ABC_SmlMolc_Importer"/>
</dbReference>
<comment type="caution">
    <text evidence="5">The sequence shown here is derived from an EMBL/GenBank/DDBJ whole genome shotgun (WGS) entry which is preliminary data.</text>
</comment>
<dbReference type="Gene3D" id="2.40.50.100">
    <property type="match status" value="1"/>
</dbReference>
<protein>
    <recommendedName>
        <fullName evidence="4">ABC transporter domain-containing protein</fullName>
    </recommendedName>
</protein>
<dbReference type="Proteomes" id="UP001500902">
    <property type="component" value="Unassembled WGS sequence"/>
</dbReference>
<dbReference type="PROSITE" id="PS00211">
    <property type="entry name" value="ABC_TRANSPORTER_1"/>
    <property type="match status" value="1"/>
</dbReference>
<accession>A0ABP7BBS7</accession>
<gene>
    <name evidence="5" type="ORF">GCM10022224_016420</name>
</gene>
<dbReference type="InterPro" id="IPR017871">
    <property type="entry name" value="ABC_transporter-like_CS"/>
</dbReference>
<name>A0ABP7BBS7_9ACTN</name>
<evidence type="ECO:0000256" key="2">
    <source>
        <dbReference type="ARBA" id="ARBA00022741"/>
    </source>
</evidence>
<dbReference type="InterPro" id="IPR008995">
    <property type="entry name" value="Mo/tungstate-bd_C_term_dom"/>
</dbReference>
<evidence type="ECO:0000313" key="5">
    <source>
        <dbReference type="EMBL" id="GAA3654175.1"/>
    </source>
</evidence>
<evidence type="ECO:0000256" key="3">
    <source>
        <dbReference type="ARBA" id="ARBA00022840"/>
    </source>
</evidence>
<dbReference type="PANTHER" id="PTHR42781">
    <property type="entry name" value="SPERMIDINE/PUTRESCINE IMPORT ATP-BINDING PROTEIN POTA"/>
    <property type="match status" value="1"/>
</dbReference>
<evidence type="ECO:0000313" key="6">
    <source>
        <dbReference type="Proteomes" id="UP001500902"/>
    </source>
</evidence>
<keyword evidence="3" id="KW-0067">ATP-binding</keyword>
<dbReference type="Gene3D" id="3.40.50.300">
    <property type="entry name" value="P-loop containing nucleotide triphosphate hydrolases"/>
    <property type="match status" value="1"/>
</dbReference>
<evidence type="ECO:0000256" key="1">
    <source>
        <dbReference type="ARBA" id="ARBA00022448"/>
    </source>
</evidence>
<dbReference type="Pfam" id="PF08402">
    <property type="entry name" value="TOBE_2"/>
    <property type="match status" value="1"/>
</dbReference>